<dbReference type="AlphaFoldDB" id="A0A1M7DEV1"/>
<organism evidence="2 3">
    <name type="scientific">Flavobacterium chilense</name>
    <dbReference type="NCBI Taxonomy" id="946677"/>
    <lineage>
        <taxon>Bacteria</taxon>
        <taxon>Pseudomonadati</taxon>
        <taxon>Bacteroidota</taxon>
        <taxon>Flavobacteriia</taxon>
        <taxon>Flavobacteriales</taxon>
        <taxon>Flavobacteriaceae</taxon>
        <taxon>Flavobacterium</taxon>
    </lineage>
</organism>
<dbReference type="Proteomes" id="UP000184028">
    <property type="component" value="Unassembled WGS sequence"/>
</dbReference>
<evidence type="ECO:0000313" key="3">
    <source>
        <dbReference type="Proteomes" id="UP000184028"/>
    </source>
</evidence>
<dbReference type="Pfam" id="PF21012">
    <property type="entry name" value="DUF6850"/>
    <property type="match status" value="1"/>
</dbReference>
<proteinExistence type="predicted"/>
<dbReference type="RefSeq" id="WP_068841999.1">
    <property type="nucleotide sequence ID" value="NZ_FRBT01000002.1"/>
</dbReference>
<protein>
    <recommendedName>
        <fullName evidence="1">DUF6850 domain-containing protein</fullName>
    </recommendedName>
</protein>
<dbReference type="OrthoDB" id="1151092at2"/>
<sequence length="532" mass="62085">MKINIFKDFNIKSNAQENWALLLLFFFFSPFLQAQDSIVISNHLTDLQTKNQLYSYPIVFTNKYIKDFTFSEVSYKYQKNEFARTQVANEINTYQFLAQGHYTTKSKWKLFGDLSIQKTNEKDIGWVLSDDRAEDQEIIAPHYFFVPRKANWTNQKYYLSGGLSKNITNKISIATKINYNAEKFSRNLDPRPQIISRKLGGELQLGYQIKENHKVFTLAGYTRSDKDFSYLYKDDHANVEANPDTYLRFNTGYGRIVNYFKSNYYNSTRFLYKDIIGKIGLGYSFTNKNNTFTALYYNQKSNDDFYTSVFGTEDYVRFKYETKTNHAELFALHKWNNKELKSTFKYDNSNSINYDVKSKGHNYKSSLNTISWLTSISKKTNTKIDYLLGLDVKYQQNSYSDVLATTNIDINSLNTGIFGSRDFAFEKSKLNATVNFNMYFALPSKLDYYDTSGGSNSSFFNEVIIHDYAVSTTNYFAPAVRLEYSYPVKNNKTVVFFTNLREKIALKKQNDYNAIINTNTTYWIQCGVQLNY</sequence>
<evidence type="ECO:0000313" key="2">
    <source>
        <dbReference type="EMBL" id="SHL77980.1"/>
    </source>
</evidence>
<reference evidence="3" key="1">
    <citation type="submission" date="2016-11" db="EMBL/GenBank/DDBJ databases">
        <authorList>
            <person name="Varghese N."/>
            <person name="Submissions S."/>
        </authorList>
    </citation>
    <scope>NUCLEOTIDE SEQUENCE [LARGE SCALE GENOMIC DNA]</scope>
    <source>
        <strain evidence="3">DSM 24724</strain>
    </source>
</reference>
<gene>
    <name evidence="2" type="ORF">SAMN05444484_102549</name>
</gene>
<dbReference type="InterPro" id="IPR049236">
    <property type="entry name" value="DUF6850"/>
</dbReference>
<name>A0A1M7DEV1_9FLAO</name>
<accession>A0A1M7DEV1</accession>
<keyword evidence="3" id="KW-1185">Reference proteome</keyword>
<feature type="domain" description="DUF6850" evidence="1">
    <location>
        <begin position="61"/>
        <end position="531"/>
    </location>
</feature>
<evidence type="ECO:0000259" key="1">
    <source>
        <dbReference type="Pfam" id="PF21012"/>
    </source>
</evidence>
<dbReference type="STRING" id="946677.SAMN05444484_102549"/>
<dbReference type="EMBL" id="FRBT01000002">
    <property type="protein sequence ID" value="SHL77980.1"/>
    <property type="molecule type" value="Genomic_DNA"/>
</dbReference>